<dbReference type="EMBL" id="KI913125">
    <property type="protein sequence ID" value="ETV80590.1"/>
    <property type="molecule type" value="Genomic_DNA"/>
</dbReference>
<organism evidence="3">
    <name type="scientific">Aphanomyces astaci</name>
    <name type="common">Crayfish plague agent</name>
    <dbReference type="NCBI Taxonomy" id="112090"/>
    <lineage>
        <taxon>Eukaryota</taxon>
        <taxon>Sar</taxon>
        <taxon>Stramenopiles</taxon>
        <taxon>Oomycota</taxon>
        <taxon>Saprolegniomycetes</taxon>
        <taxon>Saprolegniales</taxon>
        <taxon>Verrucalvaceae</taxon>
        <taxon>Aphanomyces</taxon>
    </lineage>
</organism>
<evidence type="ECO:0000313" key="3">
    <source>
        <dbReference type="EMBL" id="ETV80590.1"/>
    </source>
</evidence>
<dbReference type="SMART" id="SM00228">
    <property type="entry name" value="PDZ"/>
    <property type="match status" value="5"/>
</dbReference>
<evidence type="ECO:0000256" key="1">
    <source>
        <dbReference type="SAM" id="MobiDB-lite"/>
    </source>
</evidence>
<feature type="domain" description="PDZ" evidence="2">
    <location>
        <begin position="20"/>
        <end position="80"/>
    </location>
</feature>
<accession>W4GLN6</accession>
<evidence type="ECO:0000259" key="2">
    <source>
        <dbReference type="PROSITE" id="PS50106"/>
    </source>
</evidence>
<name>W4GLN6_APHAT</name>
<sequence length="840" mass="89050">MAPTVDSLGRQFTRVQVAPGKLGIGLVENAAAGGVYVGQFEAVRGTMHVHQDLVRTGDRLIELNGQTLEHQSLSEVISLLLATHDKPRDLVFSRTPSSLVRGPYDVGKIVQVEVSPGPLGLHLHQSIGYCAIVDTVLDTSPLKGHAGVHCGSRVIRINDQDVSTKSREAVVALLGQLKDQKKSIEFYSMAPPTCTALVQVEVPTGSSVQLEHLTVTRVASVDELRVGDVVVAVNEVDLTTLDATKALAVWNATPFPKRVVSYRTQSPLLATTPSQQASPYSPTSIEVIIADSSLGLNVDSSEGKHVLITGFATPADAQRSYYQPHRDTLPGRFVASVNGIDVSSFPRDDVLGLLGKLTLVPKTIALVTSDDMAALHAKAFRVMVDVAPGSLGVDFDGNCTNSTVLSGFRPVNGSPGALERSGVVGPGSVLVAVNHLNVSRLPLHQTIDLLKKLTDVPKRLTFVRGGTSSSVLTQPFIDVSVPPGSIGVALNSSIASSTVVQGVTPGSAVDEFSGIRPGSVLVAVDGFDVTTLPLAKTTELLRALSGHRKVLSFTTSEPIGWPTSCVAVAVPPGPLGLEFDSAVAEAAIVQGFAPVPTSPDRVGVIQLHGGVALGSRLVAVDGVDVRSKSLMDITAFLRDVGKAAKTLRFILPHGAPSSPKSSPPMAPLPRQHSLEILQKQISLTDDPVQAMHQRRVSDTTDSPPLLRRVSSLSSDASAEGAPGSPTRLTREYQVRTFSWLGKLKAHVLVLDKDQKNMLVHEWDGKLKSINYTHQAVSSFTRVTKGKAGFSKKHAASDIDDNLCLSIGADKSKSYDYIATSTEDRDALAGLVESLIRTKAT</sequence>
<dbReference type="InterPro" id="IPR036034">
    <property type="entry name" value="PDZ_sf"/>
</dbReference>
<dbReference type="InterPro" id="IPR001478">
    <property type="entry name" value="PDZ"/>
</dbReference>
<feature type="region of interest" description="Disordered" evidence="1">
    <location>
        <begin position="687"/>
        <end position="727"/>
    </location>
</feature>
<dbReference type="OrthoDB" id="75502at2759"/>
<gene>
    <name evidence="3" type="ORF">H257_06122</name>
</gene>
<dbReference type="Gene3D" id="2.30.42.10">
    <property type="match status" value="3"/>
</dbReference>
<feature type="compositionally biased region" description="Low complexity" evidence="1">
    <location>
        <begin position="701"/>
        <end position="718"/>
    </location>
</feature>
<dbReference type="GeneID" id="20808118"/>
<proteinExistence type="predicted"/>
<reference evidence="3" key="1">
    <citation type="submission" date="2013-12" db="EMBL/GenBank/DDBJ databases">
        <title>The Genome Sequence of Aphanomyces astaci APO3.</title>
        <authorList>
            <consortium name="The Broad Institute Genomics Platform"/>
            <person name="Russ C."/>
            <person name="Tyler B."/>
            <person name="van West P."/>
            <person name="Dieguez-Uribeondo J."/>
            <person name="Young S.K."/>
            <person name="Zeng Q."/>
            <person name="Gargeya S."/>
            <person name="Fitzgerald M."/>
            <person name="Abouelleil A."/>
            <person name="Alvarado L."/>
            <person name="Chapman S.B."/>
            <person name="Gainer-Dewar J."/>
            <person name="Goldberg J."/>
            <person name="Griggs A."/>
            <person name="Gujja S."/>
            <person name="Hansen M."/>
            <person name="Howarth C."/>
            <person name="Imamovic A."/>
            <person name="Ireland A."/>
            <person name="Larimer J."/>
            <person name="McCowan C."/>
            <person name="Murphy C."/>
            <person name="Pearson M."/>
            <person name="Poon T.W."/>
            <person name="Priest M."/>
            <person name="Roberts A."/>
            <person name="Saif S."/>
            <person name="Shea T."/>
            <person name="Sykes S."/>
            <person name="Wortman J."/>
            <person name="Nusbaum C."/>
            <person name="Birren B."/>
        </authorList>
    </citation>
    <scope>NUCLEOTIDE SEQUENCE [LARGE SCALE GENOMIC DNA]</scope>
    <source>
        <strain evidence="3">APO3</strain>
    </source>
</reference>
<dbReference type="RefSeq" id="XP_009829537.1">
    <property type="nucleotide sequence ID" value="XM_009831235.1"/>
</dbReference>
<dbReference type="PROSITE" id="PS50106">
    <property type="entry name" value="PDZ"/>
    <property type="match status" value="2"/>
</dbReference>
<dbReference type="VEuPathDB" id="FungiDB:H257_06122"/>
<dbReference type="AlphaFoldDB" id="W4GLN6"/>
<dbReference type="SUPFAM" id="SSF50156">
    <property type="entry name" value="PDZ domain-like"/>
    <property type="match status" value="3"/>
</dbReference>
<feature type="domain" description="PDZ" evidence="2">
    <location>
        <begin position="484"/>
        <end position="542"/>
    </location>
</feature>
<protein>
    <recommendedName>
        <fullName evidence="2">PDZ domain-containing protein</fullName>
    </recommendedName>
</protein>